<protein>
    <submittedName>
        <fullName evidence="4">Class II aldolase/adducin family protein</fullName>
    </submittedName>
</protein>
<keyword evidence="2" id="KW-0456">Lyase</keyword>
<dbReference type="EMBL" id="CP104064">
    <property type="protein sequence ID" value="WAH37508.1"/>
    <property type="molecule type" value="Genomic_DNA"/>
</dbReference>
<gene>
    <name evidence="4" type="ORF">NZD86_02935</name>
</gene>
<evidence type="ECO:0000256" key="1">
    <source>
        <dbReference type="ARBA" id="ARBA00022723"/>
    </source>
</evidence>
<evidence type="ECO:0000313" key="4">
    <source>
        <dbReference type="EMBL" id="WAH37508.1"/>
    </source>
</evidence>
<dbReference type="InterPro" id="IPR036409">
    <property type="entry name" value="Aldolase_II/adducin_N_sf"/>
</dbReference>
<sequence length="405" mass="46126">MNLNLISSSKYGDSYLSDPKPELMYINTIQINNKTNIIKEAYHRVFYSVSGEVSTALQQWFLDGIRERLQDTGYQFHPSGDAQVRLVINVVNPSAPRPYRRKAQATYVVTVVETDKILNNVLKNAYPILIRSLSNLLIYIVNKPNGLNAYFVTLEQGYYTVPHEIGQDDKFFDAVYQRLKPLALSNLIIDNEFHPDLPEELWNGDEVTEQLRRSAKKIDDMNLFPAPFPIQELLPPEDFRHVQRLYGIGGLSYGNLSGRKDHHRFWMSASGVKKGNLEKVGQDMLLVKQFDPDRKTMQLSVPPEVPARRVSVDAIEHWMIYTEHPNVGAIVHIHAWMDGIPSTEVNYPCGTVELARTVAALIRKQPEPSRAVIGLRNHGLTITGINLDDIFERIEGRIIPQVPMK</sequence>
<evidence type="ECO:0000256" key="2">
    <source>
        <dbReference type="ARBA" id="ARBA00023239"/>
    </source>
</evidence>
<keyword evidence="1" id="KW-0479">Metal-binding</keyword>
<dbReference type="InterPro" id="IPR001303">
    <property type="entry name" value="Aldolase_II/adducin_N"/>
</dbReference>
<dbReference type="InterPro" id="IPR050197">
    <property type="entry name" value="Aldolase_class_II_sugar_metab"/>
</dbReference>
<accession>A0ABY6Z3P9</accession>
<organism evidence="4 5">
    <name type="scientific">Alicyclobacillus dauci</name>
    <dbReference type="NCBI Taxonomy" id="1475485"/>
    <lineage>
        <taxon>Bacteria</taxon>
        <taxon>Bacillati</taxon>
        <taxon>Bacillota</taxon>
        <taxon>Bacilli</taxon>
        <taxon>Bacillales</taxon>
        <taxon>Alicyclobacillaceae</taxon>
        <taxon>Alicyclobacillus</taxon>
    </lineage>
</organism>
<dbReference type="PANTHER" id="PTHR22789:SF0">
    <property type="entry name" value="3-OXO-TETRONATE 4-PHOSPHATE DECARBOXYLASE-RELATED"/>
    <property type="match status" value="1"/>
</dbReference>
<dbReference type="SUPFAM" id="SSF53639">
    <property type="entry name" value="AraD/HMP-PK domain-like"/>
    <property type="match status" value="1"/>
</dbReference>
<dbReference type="Gene3D" id="3.40.225.10">
    <property type="entry name" value="Class II aldolase/adducin N-terminal domain"/>
    <property type="match status" value="1"/>
</dbReference>
<keyword evidence="5" id="KW-1185">Reference proteome</keyword>
<dbReference type="RefSeq" id="WP_268045000.1">
    <property type="nucleotide sequence ID" value="NZ_CP104064.1"/>
</dbReference>
<dbReference type="Proteomes" id="UP001164803">
    <property type="component" value="Chromosome"/>
</dbReference>
<reference evidence="4" key="1">
    <citation type="submission" date="2022-08" db="EMBL/GenBank/DDBJ databases">
        <title>Alicyclobacillus dauci DSM2870, complete genome.</title>
        <authorList>
            <person name="Wang Q."/>
            <person name="Cai R."/>
            <person name="Wang Z."/>
        </authorList>
    </citation>
    <scope>NUCLEOTIDE SEQUENCE</scope>
    <source>
        <strain evidence="4">DSM 28700</strain>
    </source>
</reference>
<name>A0ABY6Z3P9_9BACL</name>
<dbReference type="Pfam" id="PF00596">
    <property type="entry name" value="Aldolase_II"/>
    <property type="match status" value="1"/>
</dbReference>
<dbReference type="PANTHER" id="PTHR22789">
    <property type="entry name" value="FUCULOSE PHOSPHATE ALDOLASE"/>
    <property type="match status" value="1"/>
</dbReference>
<proteinExistence type="predicted"/>
<evidence type="ECO:0000259" key="3">
    <source>
        <dbReference type="SMART" id="SM01007"/>
    </source>
</evidence>
<dbReference type="SMART" id="SM01007">
    <property type="entry name" value="Aldolase_II"/>
    <property type="match status" value="1"/>
</dbReference>
<evidence type="ECO:0000313" key="5">
    <source>
        <dbReference type="Proteomes" id="UP001164803"/>
    </source>
</evidence>
<feature type="domain" description="Class II aldolase/adducin N-terminal" evidence="3">
    <location>
        <begin position="237"/>
        <end position="395"/>
    </location>
</feature>